<reference evidence="5" key="1">
    <citation type="submission" date="2021-04" db="EMBL/GenBank/DDBJ databases">
        <authorList>
            <consortium name="Molecular Ecology Group"/>
        </authorList>
    </citation>
    <scope>NUCLEOTIDE SEQUENCE</scope>
</reference>
<feature type="domain" description="Carboxylesterase type B" evidence="4">
    <location>
        <begin position="39"/>
        <end position="514"/>
    </location>
</feature>
<sequence length="547" mass="60107">MIGVYSCLFLCWVTQCIPCTSSANDPNGVVVVSLRPGQQLRGLNNTSAFGQTVYTFYGVPYAAPPTGGRRFRPPEPAPDWTGIRDAITESSICPQGSVRTEDCLYLNVFTPDVNATLPVFVWIHGGGFMIGSAYADGDGATIAPQGVVAVTINYRLGPFGFLSTGDDIMPGNYGMLDQILALKWVQKYIRAFGGDPGQVTIGGQSAGAHSVSFMIISPLAKGLFHRGIMESGSSLALTALERPGTKEQVRETSLELAARVGCNQSLSSSILQCLQRVDVNDLMDANKNFAPMPRIETTFGFIPEEPLILIQKGNYNKVDTLHGTNSGEWTGSFPESNNISVVKQEFVNIMKSQLKYFIKADAMTSLMTDAYTTNVTDAFTLEKMIVHAVADIKYGGATIVETSKYVTTGDNRTNHFLYEFDYRISGTTTPAWRGVVHGAERCFVFYPDVRYNYSTADDRAMGQAVQTMWANFIKYGDPTPSGVSVMLNSGNNTVKWNKFTNTTPNMLKIDEPSKLVTYPRLFLVSLYERILQLMKSASRSTNFRYKS</sequence>
<evidence type="ECO:0000313" key="5">
    <source>
        <dbReference type="EMBL" id="CAG5129355.1"/>
    </source>
</evidence>
<feature type="signal peptide" evidence="3">
    <location>
        <begin position="1"/>
        <end position="22"/>
    </location>
</feature>
<evidence type="ECO:0000256" key="2">
    <source>
        <dbReference type="ARBA" id="ARBA00022801"/>
    </source>
</evidence>
<dbReference type="SUPFAM" id="SSF53474">
    <property type="entry name" value="alpha/beta-Hydrolases"/>
    <property type="match status" value="1"/>
</dbReference>
<evidence type="ECO:0000256" key="3">
    <source>
        <dbReference type="RuleBase" id="RU361235"/>
    </source>
</evidence>
<organism evidence="5 6">
    <name type="scientific">Candidula unifasciata</name>
    <dbReference type="NCBI Taxonomy" id="100452"/>
    <lineage>
        <taxon>Eukaryota</taxon>
        <taxon>Metazoa</taxon>
        <taxon>Spiralia</taxon>
        <taxon>Lophotrochozoa</taxon>
        <taxon>Mollusca</taxon>
        <taxon>Gastropoda</taxon>
        <taxon>Heterobranchia</taxon>
        <taxon>Euthyneura</taxon>
        <taxon>Panpulmonata</taxon>
        <taxon>Eupulmonata</taxon>
        <taxon>Stylommatophora</taxon>
        <taxon>Helicina</taxon>
        <taxon>Helicoidea</taxon>
        <taxon>Geomitridae</taxon>
        <taxon>Candidula</taxon>
    </lineage>
</organism>
<evidence type="ECO:0000259" key="4">
    <source>
        <dbReference type="Pfam" id="PF00135"/>
    </source>
</evidence>
<dbReference type="AlphaFoldDB" id="A0A8S3ZNK4"/>
<dbReference type="OrthoDB" id="408631at2759"/>
<dbReference type="Pfam" id="PF00135">
    <property type="entry name" value="COesterase"/>
    <property type="match status" value="1"/>
</dbReference>
<gene>
    <name evidence="5" type="ORF">CUNI_LOCUS14913</name>
</gene>
<dbReference type="InterPro" id="IPR019826">
    <property type="entry name" value="Carboxylesterase_B_AS"/>
</dbReference>
<dbReference type="InterPro" id="IPR050309">
    <property type="entry name" value="Type-B_Carboxylest/Lipase"/>
</dbReference>
<dbReference type="GO" id="GO:0016787">
    <property type="term" value="F:hydrolase activity"/>
    <property type="evidence" value="ECO:0007669"/>
    <property type="project" value="UniProtKB-KW"/>
</dbReference>
<dbReference type="EMBL" id="CAJHNH020003458">
    <property type="protein sequence ID" value="CAG5129355.1"/>
    <property type="molecule type" value="Genomic_DNA"/>
</dbReference>
<dbReference type="PANTHER" id="PTHR11559">
    <property type="entry name" value="CARBOXYLESTERASE"/>
    <property type="match status" value="1"/>
</dbReference>
<dbReference type="Proteomes" id="UP000678393">
    <property type="component" value="Unassembled WGS sequence"/>
</dbReference>
<keyword evidence="3" id="KW-0732">Signal</keyword>
<dbReference type="EC" id="3.1.1.-" evidence="3"/>
<accession>A0A8S3ZNK4</accession>
<dbReference type="Gene3D" id="3.40.50.1820">
    <property type="entry name" value="alpha/beta hydrolase"/>
    <property type="match status" value="1"/>
</dbReference>
<evidence type="ECO:0000313" key="6">
    <source>
        <dbReference type="Proteomes" id="UP000678393"/>
    </source>
</evidence>
<comment type="similarity">
    <text evidence="1 3">Belongs to the type-B carboxylesterase/lipase family.</text>
</comment>
<feature type="chain" id="PRO_5035967185" description="Carboxylic ester hydrolase" evidence="3">
    <location>
        <begin position="23"/>
        <end position="547"/>
    </location>
</feature>
<dbReference type="PROSITE" id="PS00941">
    <property type="entry name" value="CARBOXYLESTERASE_B_2"/>
    <property type="match status" value="1"/>
</dbReference>
<keyword evidence="6" id="KW-1185">Reference proteome</keyword>
<name>A0A8S3ZNK4_9EUPU</name>
<dbReference type="InterPro" id="IPR029058">
    <property type="entry name" value="AB_hydrolase_fold"/>
</dbReference>
<dbReference type="PROSITE" id="PS00122">
    <property type="entry name" value="CARBOXYLESTERASE_B_1"/>
    <property type="match status" value="1"/>
</dbReference>
<comment type="caution">
    <text evidence="5">The sequence shown here is derived from an EMBL/GenBank/DDBJ whole genome shotgun (WGS) entry which is preliminary data.</text>
</comment>
<dbReference type="InterPro" id="IPR019819">
    <property type="entry name" value="Carboxylesterase_B_CS"/>
</dbReference>
<evidence type="ECO:0000256" key="1">
    <source>
        <dbReference type="ARBA" id="ARBA00005964"/>
    </source>
</evidence>
<proteinExistence type="inferred from homology"/>
<keyword evidence="2 3" id="KW-0378">Hydrolase</keyword>
<dbReference type="InterPro" id="IPR002018">
    <property type="entry name" value="CarbesteraseB"/>
</dbReference>
<protein>
    <recommendedName>
        <fullName evidence="3">Carboxylic ester hydrolase</fullName>
        <ecNumber evidence="3">3.1.1.-</ecNumber>
    </recommendedName>
</protein>